<evidence type="ECO:0000256" key="3">
    <source>
        <dbReference type="ARBA" id="ARBA00023239"/>
    </source>
</evidence>
<dbReference type="EMBL" id="JBHSDI010000016">
    <property type="protein sequence ID" value="MFC4259935.1"/>
    <property type="molecule type" value="Genomic_DNA"/>
</dbReference>
<comment type="caution">
    <text evidence="5">The sequence shown here is derived from an EMBL/GenBank/DDBJ whole genome shotgun (WGS) entry which is preliminary data.</text>
</comment>
<comment type="catalytic activity">
    <reaction evidence="4">
        <text>chorismate = 4-hydroxybenzoate + pyruvate</text>
        <dbReference type="Rhea" id="RHEA:16505"/>
        <dbReference type="ChEBI" id="CHEBI:15361"/>
        <dbReference type="ChEBI" id="CHEBI:17879"/>
        <dbReference type="ChEBI" id="CHEBI:29748"/>
        <dbReference type="EC" id="4.1.3.40"/>
    </reaction>
</comment>
<evidence type="ECO:0000313" key="5">
    <source>
        <dbReference type="EMBL" id="MFC4259935.1"/>
    </source>
</evidence>
<dbReference type="EC" id="4.1.3.40" evidence="4"/>
<keyword evidence="1 4" id="KW-0963">Cytoplasm</keyword>
<name>A0ABV8QHY4_9GAMM</name>
<sequence>MSNRNARSIVPAVRWYRSFRQARLNHPGLQGTAAFWLQAEGSLTRHLQLRCRQHFHVEVANEGFSLPTRDEALTLGIPHRQRAWVREVRLCGDGAPWVLARTIIPLDTLSGRGRRLRHLGRVPLGAWLFSHREWSRGPLQAGLCREARPDEPHCARRSIFTSHDHSLLVGEYFLPELLAQPL</sequence>
<reference evidence="6" key="1">
    <citation type="journal article" date="2019" name="Int. J. Syst. Evol. Microbiol.">
        <title>The Global Catalogue of Microorganisms (GCM) 10K type strain sequencing project: providing services to taxonomists for standard genome sequencing and annotation.</title>
        <authorList>
            <consortium name="The Broad Institute Genomics Platform"/>
            <consortium name="The Broad Institute Genome Sequencing Center for Infectious Disease"/>
            <person name="Wu L."/>
            <person name="Ma J."/>
        </authorList>
    </citation>
    <scope>NUCLEOTIDE SEQUENCE [LARGE SCALE GENOMIC DNA]</scope>
    <source>
        <strain evidence="6">CECT 7297</strain>
    </source>
</reference>
<keyword evidence="3 4" id="KW-0456">Lyase</keyword>
<keyword evidence="6" id="KW-1185">Reference proteome</keyword>
<dbReference type="Proteomes" id="UP001595798">
    <property type="component" value="Unassembled WGS sequence"/>
</dbReference>
<protein>
    <recommendedName>
        <fullName evidence="4">Probable chorismate pyruvate-lyase</fullName>
        <shortName evidence="4">CL</shortName>
        <shortName evidence="4">CPL</shortName>
        <ecNumber evidence="4">4.1.3.40</ecNumber>
    </recommendedName>
</protein>
<gene>
    <name evidence="4" type="primary">ubiC</name>
    <name evidence="5" type="ORF">ACFOZ5_12920</name>
</gene>
<proteinExistence type="inferred from homology"/>
<dbReference type="PANTHER" id="PTHR38683">
    <property type="entry name" value="CHORISMATE PYRUVATE-LYASE"/>
    <property type="match status" value="1"/>
</dbReference>
<evidence type="ECO:0000256" key="1">
    <source>
        <dbReference type="ARBA" id="ARBA00022490"/>
    </source>
</evidence>
<dbReference type="InterPro" id="IPR007440">
    <property type="entry name" value="Chorismate--pyruvate_lyase"/>
</dbReference>
<dbReference type="PANTHER" id="PTHR38683:SF1">
    <property type="entry name" value="CHORISMATE PYRUVATE-LYASE"/>
    <property type="match status" value="1"/>
</dbReference>
<evidence type="ECO:0000313" key="6">
    <source>
        <dbReference type="Proteomes" id="UP001595798"/>
    </source>
</evidence>
<evidence type="ECO:0000256" key="2">
    <source>
        <dbReference type="ARBA" id="ARBA00022688"/>
    </source>
</evidence>
<feature type="binding site" evidence="4">
    <location>
        <position position="86"/>
    </location>
    <ligand>
        <name>substrate</name>
    </ligand>
</feature>
<dbReference type="RefSeq" id="WP_379887957.1">
    <property type="nucleotide sequence ID" value="NZ_JBHSDI010000016.1"/>
</dbReference>
<accession>A0ABV8QHY4</accession>
<evidence type="ECO:0000256" key="4">
    <source>
        <dbReference type="HAMAP-Rule" id="MF_01632"/>
    </source>
</evidence>
<dbReference type="Gene3D" id="3.40.1410.10">
    <property type="entry name" value="Chorismate lyase-like"/>
    <property type="match status" value="1"/>
</dbReference>
<dbReference type="SUPFAM" id="SSF64288">
    <property type="entry name" value="Chorismate lyase-like"/>
    <property type="match status" value="1"/>
</dbReference>
<keyword evidence="4" id="KW-0670">Pyruvate</keyword>
<comment type="pathway">
    <text evidence="4">Cofactor biosynthesis; ubiquinone biosynthesis.</text>
</comment>
<organism evidence="5 6">
    <name type="scientific">Marinobacter lacisalsi</name>
    <dbReference type="NCBI Taxonomy" id="475979"/>
    <lineage>
        <taxon>Bacteria</taxon>
        <taxon>Pseudomonadati</taxon>
        <taxon>Pseudomonadota</taxon>
        <taxon>Gammaproteobacteria</taxon>
        <taxon>Pseudomonadales</taxon>
        <taxon>Marinobacteraceae</taxon>
        <taxon>Marinobacter</taxon>
    </lineage>
</organism>
<dbReference type="HAMAP" id="MF_01632">
    <property type="entry name" value="UbiC"/>
    <property type="match status" value="1"/>
</dbReference>
<comment type="function">
    <text evidence="4">Removes the pyruvyl group from chorismate, with concomitant aromatization of the ring, to provide 4-hydroxybenzoate (4HB) for the ubiquinone pathway.</text>
</comment>
<dbReference type="Pfam" id="PF04345">
    <property type="entry name" value="Chor_lyase"/>
    <property type="match status" value="1"/>
</dbReference>
<feature type="binding site" evidence="4">
    <location>
        <position position="171"/>
    </location>
    <ligand>
        <name>substrate</name>
    </ligand>
</feature>
<comment type="similarity">
    <text evidence="4">Belongs to the UbiC family.</text>
</comment>
<dbReference type="InterPro" id="IPR028978">
    <property type="entry name" value="Chorismate_lyase_/UTRA_dom_sf"/>
</dbReference>
<keyword evidence="2 4" id="KW-0831">Ubiquinone biosynthesis</keyword>
<dbReference type="GO" id="GO:0016829">
    <property type="term" value="F:lyase activity"/>
    <property type="evidence" value="ECO:0007669"/>
    <property type="project" value="UniProtKB-KW"/>
</dbReference>
<feature type="binding site" evidence="4">
    <location>
        <position position="124"/>
    </location>
    <ligand>
        <name>substrate</name>
    </ligand>
</feature>
<comment type="subcellular location">
    <subcellularLocation>
        <location evidence="4">Cytoplasm</location>
    </subcellularLocation>
</comment>
<comment type="caution">
    <text evidence="4">Lacks conserved residue(s) required for the propagation of feature annotation.</text>
</comment>